<evidence type="ECO:0000313" key="2">
    <source>
        <dbReference type="EMBL" id="KAL1898489.1"/>
    </source>
</evidence>
<dbReference type="SUPFAM" id="SSF56112">
    <property type="entry name" value="Protein kinase-like (PK-like)"/>
    <property type="match status" value="1"/>
</dbReference>
<dbReference type="InterPro" id="IPR011009">
    <property type="entry name" value="Kinase-like_dom_sf"/>
</dbReference>
<evidence type="ECO:0000256" key="1">
    <source>
        <dbReference type="SAM" id="MobiDB-lite"/>
    </source>
</evidence>
<dbReference type="Proteomes" id="UP001583186">
    <property type="component" value="Unassembled WGS sequence"/>
</dbReference>
<comment type="caution">
    <text evidence="2">The sequence shown here is derived from an EMBL/GenBank/DDBJ whole genome shotgun (WGS) entry which is preliminary data.</text>
</comment>
<feature type="compositionally biased region" description="Basic and acidic residues" evidence="1">
    <location>
        <begin position="423"/>
        <end position="439"/>
    </location>
</feature>
<feature type="compositionally biased region" description="Gly residues" evidence="1">
    <location>
        <begin position="294"/>
        <end position="303"/>
    </location>
</feature>
<feature type="compositionally biased region" description="Basic and acidic residues" evidence="1">
    <location>
        <begin position="25"/>
        <end position="56"/>
    </location>
</feature>
<feature type="region of interest" description="Disordered" evidence="1">
    <location>
        <begin position="196"/>
        <end position="221"/>
    </location>
</feature>
<feature type="region of interest" description="Disordered" evidence="1">
    <location>
        <begin position="13"/>
        <end position="56"/>
    </location>
</feature>
<sequence length="739" mass="81321">MDQDAIQRLQEELARSRAEAQQQRKRADEEASARLAEKRRTDEEASARLAEKRRADAEAAKNNDTVYFEYLQNIETEIPPTLRVETDRKQAAPGKAAKVGGKQHRQQFGTLATIFGDDRLFPSYNDSKSVAKNLSPGRRRDEQDIRPFIRAYIEVPSMRVVNAFLQRTTDPSYTGLQFRFGNNAAHGTAARIRLDSANSAGPSGGSGRDETSHGSSPSRKRKLDSFSMLVLDRWGLRVRVDEDDDANEFSESILPGEYKAVHKVRGDDFRNILGDSTAPPAESLIDDCAQRASNGGGGDGGGFDPQQYVPDAGSNAASVVPITQPENDLVRVPAAQMITLILKALAAELQPTATTTTLLQDLPRWPNPRAKVPSLDRPGRQQGRSPPWGDDDDNNEDRGRGHHGRILAPPASPAPLFGGGSREQPRSDRDSAGRSSRPFDRFELPRRDYCTQACLLGLCRGGPLDTACPNTPEHACGERQSIGVDGQQYHAISTVELRSMLLDQLTRSLSAGVECLMKYGLFGAIGTLFKVSLCAYGYTFVAKGVQDADEQALKKEAALYADPATQHLQGVLMPVYLGCIELEEWPYIFPSGACVWRMMLLSRVGVSLDRRVPDNIDVDEAIDDMKCELYRHGIFHRDVREANLAWNKDLGRVMALDFDRAFIMGEEDYAESPQPPPATATKAEAGTIETKIEAKIEADRLVVGKLTVGKRKAVAPDSFNADKRMREELGQDGAEGKQP</sequence>
<evidence type="ECO:0008006" key="4">
    <source>
        <dbReference type="Google" id="ProtNLM"/>
    </source>
</evidence>
<dbReference type="EMBL" id="JAWCUI010000015">
    <property type="protein sequence ID" value="KAL1898489.1"/>
    <property type="molecule type" value="Genomic_DNA"/>
</dbReference>
<accession>A0ABR3ZG08</accession>
<reference evidence="2 3" key="1">
    <citation type="journal article" date="2024" name="IMA Fungus">
        <title>IMA Genome - F19 : A genome assembly and annotation guide to empower mycologists, including annotated draft genome sequences of Ceratocystis pirilliformis, Diaporthe australafricana, Fusarium ophioides, Paecilomyces lecythidis, and Sporothrix stenoceras.</title>
        <authorList>
            <person name="Aylward J."/>
            <person name="Wilson A.M."/>
            <person name="Visagie C.M."/>
            <person name="Spraker J."/>
            <person name="Barnes I."/>
            <person name="Buitendag C."/>
            <person name="Ceriani C."/>
            <person name="Del Mar Angel L."/>
            <person name="du Plessis D."/>
            <person name="Fuchs T."/>
            <person name="Gasser K."/>
            <person name="Kramer D."/>
            <person name="Li W."/>
            <person name="Munsamy K."/>
            <person name="Piso A."/>
            <person name="Price J.L."/>
            <person name="Sonnekus B."/>
            <person name="Thomas C."/>
            <person name="van der Nest A."/>
            <person name="van Dijk A."/>
            <person name="van Heerden A."/>
            <person name="van Vuuren N."/>
            <person name="Yilmaz N."/>
            <person name="Duong T.A."/>
            <person name="van der Merwe N.A."/>
            <person name="Wingfield M.J."/>
            <person name="Wingfield B.D."/>
        </authorList>
    </citation>
    <scope>NUCLEOTIDE SEQUENCE [LARGE SCALE GENOMIC DNA]</scope>
    <source>
        <strain evidence="2 3">CMW 5346</strain>
    </source>
</reference>
<keyword evidence="3" id="KW-1185">Reference proteome</keyword>
<organism evidence="2 3">
    <name type="scientific">Sporothrix stenoceras</name>
    <dbReference type="NCBI Taxonomy" id="5173"/>
    <lineage>
        <taxon>Eukaryota</taxon>
        <taxon>Fungi</taxon>
        <taxon>Dikarya</taxon>
        <taxon>Ascomycota</taxon>
        <taxon>Pezizomycotina</taxon>
        <taxon>Sordariomycetes</taxon>
        <taxon>Sordariomycetidae</taxon>
        <taxon>Ophiostomatales</taxon>
        <taxon>Ophiostomataceae</taxon>
        <taxon>Sporothrix</taxon>
    </lineage>
</organism>
<feature type="region of interest" description="Disordered" evidence="1">
    <location>
        <begin position="717"/>
        <end position="739"/>
    </location>
</feature>
<feature type="compositionally biased region" description="Basic and acidic residues" evidence="1">
    <location>
        <begin position="720"/>
        <end position="739"/>
    </location>
</feature>
<dbReference type="Gene3D" id="1.10.510.10">
    <property type="entry name" value="Transferase(Phosphotransferase) domain 1"/>
    <property type="match status" value="1"/>
</dbReference>
<feature type="region of interest" description="Disordered" evidence="1">
    <location>
        <begin position="359"/>
        <end position="439"/>
    </location>
</feature>
<name>A0ABR3ZG08_9PEZI</name>
<gene>
    <name evidence="2" type="ORF">Sste5346_003392</name>
</gene>
<evidence type="ECO:0000313" key="3">
    <source>
        <dbReference type="Proteomes" id="UP001583186"/>
    </source>
</evidence>
<feature type="region of interest" description="Disordered" evidence="1">
    <location>
        <begin position="293"/>
        <end position="312"/>
    </location>
</feature>
<protein>
    <recommendedName>
        <fullName evidence="4">Protein kinase domain-containing protein</fullName>
    </recommendedName>
</protein>
<proteinExistence type="predicted"/>